<dbReference type="KEGG" id="nas:GCU68_16975"/>
<evidence type="ECO:0000313" key="6">
    <source>
        <dbReference type="EMBL" id="QFU84274.1"/>
    </source>
</evidence>
<evidence type="ECO:0000313" key="7">
    <source>
        <dbReference type="Proteomes" id="UP000326170"/>
    </source>
</evidence>
<evidence type="ECO:0000256" key="2">
    <source>
        <dbReference type="ARBA" id="ARBA00022840"/>
    </source>
</evidence>
<dbReference type="Pfam" id="PF00270">
    <property type="entry name" value="DEAD"/>
    <property type="match status" value="1"/>
</dbReference>
<protein>
    <submittedName>
        <fullName evidence="6">DEAD/DEAH box helicase</fullName>
    </submittedName>
</protein>
<dbReference type="OrthoDB" id="36796at2157"/>
<keyword evidence="1" id="KW-0547">Nucleotide-binding</keyword>
<evidence type="ECO:0000259" key="4">
    <source>
        <dbReference type="PROSITE" id="PS51192"/>
    </source>
</evidence>
<name>A0A5P9P805_9EURY</name>
<geneLocation type="plasmid" evidence="6 7">
    <name>unnamed1</name>
</geneLocation>
<keyword evidence="6" id="KW-0614">Plasmid</keyword>
<keyword evidence="6" id="KW-0378">Hydrolase</keyword>
<evidence type="ECO:0000256" key="3">
    <source>
        <dbReference type="SAM" id="Coils"/>
    </source>
</evidence>
<dbReference type="RefSeq" id="WP_152943804.1">
    <property type="nucleotide sequence ID" value="NZ_CP045489.1"/>
</dbReference>
<keyword evidence="3" id="KW-0175">Coiled coil</keyword>
<dbReference type="Pfam" id="PF00271">
    <property type="entry name" value="Helicase_C"/>
    <property type="match status" value="1"/>
</dbReference>
<feature type="domain" description="Helicase C-terminal" evidence="5">
    <location>
        <begin position="1030"/>
        <end position="1203"/>
    </location>
</feature>
<dbReference type="GO" id="GO:0005524">
    <property type="term" value="F:ATP binding"/>
    <property type="evidence" value="ECO:0007669"/>
    <property type="project" value="UniProtKB-KW"/>
</dbReference>
<dbReference type="GO" id="GO:0036297">
    <property type="term" value="P:interstrand cross-link repair"/>
    <property type="evidence" value="ECO:0007669"/>
    <property type="project" value="TreeGrafter"/>
</dbReference>
<evidence type="ECO:0000259" key="5">
    <source>
        <dbReference type="PROSITE" id="PS51194"/>
    </source>
</evidence>
<reference evidence="6 7" key="1">
    <citation type="journal article" date="2007" name="Int. J. Syst. Evol. Microbiol.">
        <title>Natronorubrum sulfidifaciens sp. nov., an extremely haloalkaliphilic archaeon isolated from Aiding salt lake in Xin-Jiang, China.</title>
        <authorList>
            <person name="Cui H.L."/>
            <person name="Tohty D."/>
            <person name="Liu H.C."/>
            <person name="Liu S.J."/>
            <person name="Oren A."/>
            <person name="Zhou P.J."/>
        </authorList>
    </citation>
    <scope>NUCLEOTIDE SEQUENCE [LARGE SCALE GENOMIC DNA]</scope>
    <source>
        <strain evidence="6 7">7-3</strain>
        <plasmid evidence="6">unnamed1</plasmid>
    </source>
</reference>
<dbReference type="PANTHER" id="PTHR47957:SF3">
    <property type="entry name" value="ATP-DEPENDENT HELICASE HRQ1"/>
    <property type="match status" value="1"/>
</dbReference>
<feature type="domain" description="Helicase ATP-binding" evidence="4">
    <location>
        <begin position="98"/>
        <end position="358"/>
    </location>
</feature>
<organism evidence="6 7">
    <name type="scientific">Natronorubrum aibiense</name>
    <dbReference type="NCBI Taxonomy" id="348826"/>
    <lineage>
        <taxon>Archaea</taxon>
        <taxon>Methanobacteriati</taxon>
        <taxon>Methanobacteriota</taxon>
        <taxon>Stenosarchaea group</taxon>
        <taxon>Halobacteria</taxon>
        <taxon>Halobacteriales</taxon>
        <taxon>Natrialbaceae</taxon>
        <taxon>Natronorubrum</taxon>
    </lineage>
</organism>
<keyword evidence="2" id="KW-0067">ATP-binding</keyword>
<dbReference type="InterPro" id="IPR011545">
    <property type="entry name" value="DEAD/DEAH_box_helicase_dom"/>
</dbReference>
<dbReference type="InterPro" id="IPR001650">
    <property type="entry name" value="Helicase_C-like"/>
</dbReference>
<dbReference type="EMBL" id="CP045489">
    <property type="protein sequence ID" value="QFU84274.1"/>
    <property type="molecule type" value="Genomic_DNA"/>
</dbReference>
<dbReference type="GeneID" id="42302772"/>
<keyword evidence="6" id="KW-0347">Helicase</keyword>
<dbReference type="GO" id="GO:0043138">
    <property type="term" value="F:3'-5' DNA helicase activity"/>
    <property type="evidence" value="ECO:0007669"/>
    <property type="project" value="TreeGrafter"/>
</dbReference>
<dbReference type="SMART" id="SM00490">
    <property type="entry name" value="HELICc"/>
    <property type="match status" value="1"/>
</dbReference>
<keyword evidence="7" id="KW-1185">Reference proteome</keyword>
<dbReference type="CDD" id="cd22249">
    <property type="entry name" value="UDM1_RNF168_RNF169-like"/>
    <property type="match status" value="1"/>
</dbReference>
<dbReference type="GO" id="GO:0003676">
    <property type="term" value="F:nucleic acid binding"/>
    <property type="evidence" value="ECO:0007669"/>
    <property type="project" value="InterPro"/>
</dbReference>
<dbReference type="GO" id="GO:0006289">
    <property type="term" value="P:nucleotide-excision repair"/>
    <property type="evidence" value="ECO:0007669"/>
    <property type="project" value="TreeGrafter"/>
</dbReference>
<dbReference type="PROSITE" id="PS51192">
    <property type="entry name" value="HELICASE_ATP_BIND_1"/>
    <property type="match status" value="1"/>
</dbReference>
<gene>
    <name evidence="6" type="ORF">GCU68_16975</name>
</gene>
<dbReference type="SMART" id="SM00487">
    <property type="entry name" value="DEXDc"/>
    <property type="match status" value="1"/>
</dbReference>
<dbReference type="InterPro" id="IPR014001">
    <property type="entry name" value="Helicase_ATP-bd"/>
</dbReference>
<sequence>MENPTQRATEAVSAYRNHFVGRTGPAARSIANRQERLLEDPDGLVNVRGPYLQALDVPNWSDESWRSFASRVRLNPLIKKTFDDLGFRRLYDFQERSIETIRDGHDTVVTAATGRGKTEAWLIPILDRILEKKRRGEADGTTATLIYPTKALAQDQFKRLVQYLYRINEQWPTNQQITIGIYDGDTPTNVSANAQGYLESSFKYTECPGANEDLEKCRNCGQGVHVHHSGQSYELRPEKRQCTEDVPLDFIRLTKHSILTEGVDILLTNPDTINMKLVNVNAPDEHETFVYDPEYLVFDEVHTYDGLFGSYTATLTKRMRALREDRGCDDLQVIASSATVENDVELFQQISGATEVKHVDEQTRSLDAPLETGMPPAFTESTLDEADLLAFARGKQTPPLLADIDFDVDASIHDDDRLLELLGDELFDVIANSDGDASPVVTAFRALHAELSTEPRTYEAFLRWVTEEFDLTEPEAEQALENFTLLGTFSGLLENRTHLFSWPIDGFYACAACDAVYTSPQETCRACGHGFVTRSTYCSRCDDESLVAWFCPSCEQLDPYVPSEEGERRADDEHHCQRCLEGRNEEVRSLRVTFQPTLECESCGERTTRSTRTSCQECATDLVHVGPDRYQCPNPDCETSVEYEPGCSACGGDQRPVTGDGPVDCPGCGQSYEADVPETCDCGRSLTQTRLVPWVCRKDSCDREYFGDPPDTCPCGSYTFARAGLFEVLADSFCESCGTSTVGDPVCDCDSTVRTRETPFQAYQTIQPDGSVRAASSFSSVAPCTHQGLNYNTDRRYDELVRGPGNLAVTTSQYLLRRVADEEGHKAAKLLSFADSHRDMKEVDRDFSEPEVATLLDQTLVETTRQREPWIDAETVLDDAMGLIEDFGDELAPPQDVRGVTFNLAEELVDVPRRHMDTEEAVRDRLRRRLYPHSYAGRYGEFGGALADDGLVDIRLNPDVRAGLSAEERGIVQEVVKNGSGTSIEKIDPPSPSTDVRGVVDKLDDRGVLEADDDYVELDPGALEVTLAGDGDDLHYRLSTGGYEHTIDAQFGGRSGDAVPSNASIDALADPEHPRFTARAYRTTYSKPRMLVGQVYHGMTEKKERRELEYLFREGNQPHFLSTGPTMELGVDIGDLDALLLYGTPPNMNAYLQRIGRAGRDSGSSLVHSVSQRNPIDYYYYEQPADLMDADPQPVPLKEYNEEVLRVSLTWGVLDYVAANFVVPWDVERRGRYASVSGGDEFEHRVPSSDDDAAKLTHVMSARTKELGLQSRNSKLAALGTVVHDYDREIRKHLERLLDHRYCVECNRKYDRDADRGTCVDDDCSGELRDALSEFEHLIDEAVERFADRFIDHYGEYRRELEDELEDVQRRWRKLKRDRRRASSGEEARRISEERATLADRKEALRRRLDQIERMSYLDFLRESRQSRYAFNMRSVTNNVGVSLVDAGEDGYLTRSIGEDDGRSMRMAISELHPSAAYLDGGDAYVVSQLSTDEFASSELRERVRRSKASGLAEEYVCPACGEGHDAPGDACNCGADADLRRRRLVVPESVRAHRSDLLMSANGDPARTMYREPSNEIQNTYAERKTEVLEFEPAKRFDLTDEDGEQLGTVEYGNIDVLLHTDSFRAKYKSGEMDGETTPFMLCGDDDCPGIVYRDEDDQLHCSANADHAPAHDTGYELARLGYEYQTDGIRVDLDDTAEAHTLVHGFRVALQYLGGVSIRELSEVVHGDGIVDLFDAQEGGAGVTGLLFENGDGRRNFEQAISLLREHFQCDCDDGCPLCLYQYGCDTHNRGHSFDREGLFERLDRASTAILATDGGTGIERTELNEDTKPDS</sequence>
<evidence type="ECO:0000256" key="1">
    <source>
        <dbReference type="ARBA" id="ARBA00022741"/>
    </source>
</evidence>
<dbReference type="Proteomes" id="UP000326170">
    <property type="component" value="Plasmid unnamed1"/>
</dbReference>
<dbReference type="SUPFAM" id="SSF52540">
    <property type="entry name" value="P-loop containing nucleoside triphosphate hydrolases"/>
    <property type="match status" value="2"/>
</dbReference>
<accession>A0A5P9P805</accession>
<dbReference type="PANTHER" id="PTHR47957">
    <property type="entry name" value="ATP-DEPENDENT HELICASE HRQ1"/>
    <property type="match status" value="1"/>
</dbReference>
<feature type="coiled-coil region" evidence="3">
    <location>
        <begin position="1351"/>
        <end position="1415"/>
    </location>
</feature>
<proteinExistence type="predicted"/>
<dbReference type="PROSITE" id="PS51194">
    <property type="entry name" value="HELICASE_CTER"/>
    <property type="match status" value="1"/>
</dbReference>
<dbReference type="InterPro" id="IPR027417">
    <property type="entry name" value="P-loop_NTPase"/>
</dbReference>
<dbReference type="Gene3D" id="3.40.50.300">
    <property type="entry name" value="P-loop containing nucleotide triphosphate hydrolases"/>
    <property type="match status" value="2"/>
</dbReference>